<dbReference type="EMBL" id="BNGU01000048">
    <property type="protein sequence ID" value="GHM59927.1"/>
    <property type="molecule type" value="Genomic_DNA"/>
</dbReference>
<accession>A0A8J3MN79</accession>
<dbReference type="PROSITE" id="PS51257">
    <property type="entry name" value="PROKAR_LIPOPROTEIN"/>
    <property type="match status" value="1"/>
</dbReference>
<comment type="caution">
    <text evidence="1">The sequence shown here is derived from an EMBL/GenBank/DDBJ whole genome shotgun (WGS) entry which is preliminary data.</text>
</comment>
<protein>
    <recommendedName>
        <fullName evidence="3">Alpha/beta hydrolase</fullName>
    </recommendedName>
</protein>
<evidence type="ECO:0000313" key="2">
    <source>
        <dbReference type="Proteomes" id="UP000637906"/>
    </source>
</evidence>
<proteinExistence type="predicted"/>
<organism evidence="1 2">
    <name type="scientific">Candidatus Mesenet longicola</name>
    <dbReference type="NCBI Taxonomy" id="1892558"/>
    <lineage>
        <taxon>Bacteria</taxon>
        <taxon>Pseudomonadati</taxon>
        <taxon>Pseudomonadota</taxon>
        <taxon>Alphaproteobacteria</taxon>
        <taxon>Rickettsiales</taxon>
        <taxon>Anaplasmataceae</taxon>
        <taxon>Candidatus Mesenet</taxon>
    </lineage>
</organism>
<reference evidence="1 2" key="1">
    <citation type="journal article" date="2021" name="Microb. Ecol.">
        <title>Candidatus Mesenet longicola: Novel Endosymbionts of Brontispa longissima that Induce Cytoplasmic Incompatibility.</title>
        <authorList>
            <person name="Takano S."/>
            <person name="Gotoh Y."/>
            <person name="Hayashi T."/>
        </authorList>
    </citation>
    <scope>NUCLEOTIDE SEQUENCE [LARGE SCALE GENOMIC DNA]</scope>
    <source>
        <strain evidence="1">L5</strain>
    </source>
</reference>
<dbReference type="AlphaFoldDB" id="A0A8J3MN79"/>
<name>A0A8J3MN79_9RICK</name>
<keyword evidence="2" id="KW-1185">Reference proteome</keyword>
<evidence type="ECO:0000313" key="1">
    <source>
        <dbReference type="EMBL" id="GHM59927.1"/>
    </source>
</evidence>
<sequence>MYLECIKKYLSITLIIISVILLVSCHKLLLNNDSVLFTCVAKRCKKASPLNQDGVIVLHGIFRTNSSMRSLSGFLERSGFKVLNLNYPSTKNLS</sequence>
<evidence type="ECO:0008006" key="3">
    <source>
        <dbReference type="Google" id="ProtNLM"/>
    </source>
</evidence>
<dbReference type="Proteomes" id="UP000637906">
    <property type="component" value="Unassembled WGS sequence"/>
</dbReference>
<gene>
    <name evidence="1" type="ORF">sL5_09200</name>
</gene>